<gene>
    <name evidence="2" type="ORF">SAMN04490178_10742</name>
</gene>
<keyword evidence="1" id="KW-0812">Transmembrane</keyword>
<evidence type="ECO:0000313" key="2">
    <source>
        <dbReference type="EMBL" id="SEO92547.1"/>
    </source>
</evidence>
<keyword evidence="1" id="KW-1133">Transmembrane helix</keyword>
<dbReference type="EMBL" id="FODY01000007">
    <property type="protein sequence ID" value="SEO92547.1"/>
    <property type="molecule type" value="Genomic_DNA"/>
</dbReference>
<dbReference type="AlphaFoldDB" id="A0A1H8TNV3"/>
<dbReference type="Proteomes" id="UP000198847">
    <property type="component" value="Unassembled WGS sequence"/>
</dbReference>
<feature type="transmembrane region" description="Helical" evidence="1">
    <location>
        <begin position="21"/>
        <end position="38"/>
    </location>
</feature>
<dbReference type="STRING" id="112903.SAMN04490178_10742"/>
<proteinExistence type="predicted"/>
<organism evidence="2 3">
    <name type="scientific">Propionispora vibrioides</name>
    <dbReference type="NCBI Taxonomy" id="112903"/>
    <lineage>
        <taxon>Bacteria</taxon>
        <taxon>Bacillati</taxon>
        <taxon>Bacillota</taxon>
        <taxon>Negativicutes</taxon>
        <taxon>Selenomonadales</taxon>
        <taxon>Sporomusaceae</taxon>
        <taxon>Propionispora</taxon>
    </lineage>
</organism>
<sequence length="47" mass="5512">MFERMIKQRHCSRRRHSDMDMPAIVKMVAAGVLLYSAAKYVKDELLD</sequence>
<accession>A0A1H8TNV3</accession>
<name>A0A1H8TNV3_9FIRM</name>
<evidence type="ECO:0000313" key="3">
    <source>
        <dbReference type="Proteomes" id="UP000198847"/>
    </source>
</evidence>
<keyword evidence="1" id="KW-0472">Membrane</keyword>
<reference evidence="2 3" key="1">
    <citation type="submission" date="2016-10" db="EMBL/GenBank/DDBJ databases">
        <authorList>
            <person name="de Groot N.N."/>
        </authorList>
    </citation>
    <scope>NUCLEOTIDE SEQUENCE [LARGE SCALE GENOMIC DNA]</scope>
    <source>
        <strain evidence="2 3">DSM 13305</strain>
    </source>
</reference>
<dbReference type="RefSeq" id="WP_177173501.1">
    <property type="nucleotide sequence ID" value="NZ_FODY01000007.1"/>
</dbReference>
<protein>
    <submittedName>
        <fullName evidence="2">Uncharacterized protein</fullName>
    </submittedName>
</protein>
<keyword evidence="3" id="KW-1185">Reference proteome</keyword>
<evidence type="ECO:0000256" key="1">
    <source>
        <dbReference type="SAM" id="Phobius"/>
    </source>
</evidence>